<dbReference type="KEGG" id="acht:bsdcttw_41020"/>
<keyword evidence="14" id="KW-1185">Reference proteome</keyword>
<dbReference type="EMBL" id="AP023368">
    <property type="protein sequence ID" value="BCK01062.1"/>
    <property type="molecule type" value="Genomic_DNA"/>
</dbReference>
<dbReference type="Gene3D" id="1.10.10.60">
    <property type="entry name" value="Homeodomain-like"/>
    <property type="match status" value="2"/>
</dbReference>
<dbReference type="Pfam" id="PF00072">
    <property type="entry name" value="Response_reg"/>
    <property type="match status" value="1"/>
</dbReference>
<evidence type="ECO:0000256" key="9">
    <source>
        <dbReference type="ARBA" id="ARBA00024867"/>
    </source>
</evidence>
<evidence type="ECO:0000256" key="8">
    <source>
        <dbReference type="ARBA" id="ARBA00023163"/>
    </source>
</evidence>
<evidence type="ECO:0000256" key="6">
    <source>
        <dbReference type="ARBA" id="ARBA00023015"/>
    </source>
</evidence>
<keyword evidence="3" id="KW-0963">Cytoplasm</keyword>
<dbReference type="PANTHER" id="PTHR42713">
    <property type="entry name" value="HISTIDINE KINASE-RELATED"/>
    <property type="match status" value="1"/>
</dbReference>
<dbReference type="SUPFAM" id="SSF52172">
    <property type="entry name" value="CheY-like"/>
    <property type="match status" value="1"/>
</dbReference>
<dbReference type="PROSITE" id="PS50110">
    <property type="entry name" value="RESPONSE_REGULATORY"/>
    <property type="match status" value="1"/>
</dbReference>
<feature type="modified residue" description="4-aspartylphosphate" evidence="10">
    <location>
        <position position="56"/>
    </location>
</feature>
<name>A0A7I8DUS0_9FIRM</name>
<dbReference type="SMART" id="SM00342">
    <property type="entry name" value="HTH_ARAC"/>
    <property type="match status" value="1"/>
</dbReference>
<dbReference type="RefSeq" id="WP_225903721.1">
    <property type="nucleotide sequence ID" value="NZ_AP023368.1"/>
</dbReference>
<dbReference type="SUPFAM" id="SSF46689">
    <property type="entry name" value="Homeodomain-like"/>
    <property type="match status" value="1"/>
</dbReference>
<dbReference type="AlphaFoldDB" id="A0A7I8DUS0"/>
<evidence type="ECO:0000259" key="11">
    <source>
        <dbReference type="PROSITE" id="PS01124"/>
    </source>
</evidence>
<evidence type="ECO:0000313" key="13">
    <source>
        <dbReference type="EMBL" id="BCK01062.1"/>
    </source>
</evidence>
<keyword evidence="7 13" id="KW-0238">DNA-binding</keyword>
<dbReference type="Proteomes" id="UP000515703">
    <property type="component" value="Chromosome"/>
</dbReference>
<dbReference type="GO" id="GO:0003700">
    <property type="term" value="F:DNA-binding transcription factor activity"/>
    <property type="evidence" value="ECO:0007669"/>
    <property type="project" value="InterPro"/>
</dbReference>
<dbReference type="GO" id="GO:0005737">
    <property type="term" value="C:cytoplasm"/>
    <property type="evidence" value="ECO:0007669"/>
    <property type="project" value="UniProtKB-SubCell"/>
</dbReference>
<dbReference type="InterPro" id="IPR018060">
    <property type="entry name" value="HTH_AraC"/>
</dbReference>
<evidence type="ECO:0000256" key="1">
    <source>
        <dbReference type="ARBA" id="ARBA00004496"/>
    </source>
</evidence>
<feature type="domain" description="Response regulatory" evidence="12">
    <location>
        <begin position="4"/>
        <end position="121"/>
    </location>
</feature>
<comment type="subcellular location">
    <subcellularLocation>
        <location evidence="1">Cytoplasm</location>
    </subcellularLocation>
</comment>
<dbReference type="Gene3D" id="3.40.50.2300">
    <property type="match status" value="1"/>
</dbReference>
<dbReference type="InterPro" id="IPR051552">
    <property type="entry name" value="HptR"/>
</dbReference>
<feature type="domain" description="HTH araC/xylS-type" evidence="11">
    <location>
        <begin position="144"/>
        <end position="242"/>
    </location>
</feature>
<dbReference type="InterPro" id="IPR001789">
    <property type="entry name" value="Sig_transdc_resp-reg_receiver"/>
</dbReference>
<reference evidence="13 14" key="1">
    <citation type="submission" date="2020-08" db="EMBL/GenBank/DDBJ databases">
        <title>Draft genome sequencing of an Anaerocolumna strain isolated from anoxic soil subjected to BSD treatment.</title>
        <authorList>
            <person name="Uek A."/>
            <person name="Tonouchi A."/>
        </authorList>
    </citation>
    <scope>NUCLEOTIDE SEQUENCE [LARGE SCALE GENOMIC DNA]</scope>
    <source>
        <strain evidence="13 14">CTTW</strain>
    </source>
</reference>
<sequence>MMYRVMIIDDEMSARRLLQVSIDWKSLDMELVGEAESGIEAINIIDDLRPDIVFVDISMPFMNGIEFIEVATKRYTDLMIIVLTGFDDFEYARQCVRLPVIEYLLKPIVRQEVTEVLTKIKEKLDKHNSRTQEIGHEITPSDIEKIMQYLRDNFTDSNINLTSVAQNFGFNPSYLSRKFKQETGKSFVEFLIKCRMERAIVLAGTSKKMFCTANDVGIPDPNYFGRCFKKYTGSSYSDYVSAHTQR</sequence>
<dbReference type="InterPro" id="IPR011006">
    <property type="entry name" value="CheY-like_superfamily"/>
</dbReference>
<comment type="function">
    <text evidence="9">May play the central regulatory role in sporulation. It may be an element of the effector pathway responsible for the activation of sporulation genes in response to nutritional stress. Spo0A may act in concert with spo0H (a sigma factor) to control the expression of some genes that are critical to the sporulation process.</text>
</comment>
<reference evidence="13 14" key="2">
    <citation type="submission" date="2020-08" db="EMBL/GenBank/DDBJ databases">
        <authorList>
            <person name="Ueki A."/>
            <person name="Tonouchi A."/>
        </authorList>
    </citation>
    <scope>NUCLEOTIDE SEQUENCE [LARGE SCALE GENOMIC DNA]</scope>
    <source>
        <strain evidence="13 14">CTTW</strain>
    </source>
</reference>
<organism evidence="13 14">
    <name type="scientific">Anaerocolumna chitinilytica</name>
    <dbReference type="NCBI Taxonomy" id="1727145"/>
    <lineage>
        <taxon>Bacteria</taxon>
        <taxon>Bacillati</taxon>
        <taxon>Bacillota</taxon>
        <taxon>Clostridia</taxon>
        <taxon>Lachnospirales</taxon>
        <taxon>Lachnospiraceae</taxon>
        <taxon>Anaerocolumna</taxon>
    </lineage>
</organism>
<dbReference type="GO" id="GO:0000160">
    <property type="term" value="P:phosphorelay signal transduction system"/>
    <property type="evidence" value="ECO:0007669"/>
    <property type="project" value="UniProtKB-KW"/>
</dbReference>
<evidence type="ECO:0000259" key="12">
    <source>
        <dbReference type="PROSITE" id="PS50110"/>
    </source>
</evidence>
<evidence type="ECO:0000256" key="7">
    <source>
        <dbReference type="ARBA" id="ARBA00023125"/>
    </source>
</evidence>
<evidence type="ECO:0000256" key="10">
    <source>
        <dbReference type="PROSITE-ProRule" id="PRU00169"/>
    </source>
</evidence>
<evidence type="ECO:0000256" key="2">
    <source>
        <dbReference type="ARBA" id="ARBA00018672"/>
    </source>
</evidence>
<evidence type="ECO:0000256" key="5">
    <source>
        <dbReference type="ARBA" id="ARBA00023012"/>
    </source>
</evidence>
<accession>A0A7I8DUS0</accession>
<dbReference type="InterPro" id="IPR009057">
    <property type="entry name" value="Homeodomain-like_sf"/>
</dbReference>
<keyword evidence="8" id="KW-0804">Transcription</keyword>
<evidence type="ECO:0000313" key="14">
    <source>
        <dbReference type="Proteomes" id="UP000515703"/>
    </source>
</evidence>
<gene>
    <name evidence="13" type="ORF">bsdcttw_41020</name>
</gene>
<dbReference type="PROSITE" id="PS01124">
    <property type="entry name" value="HTH_ARAC_FAMILY_2"/>
    <property type="match status" value="1"/>
</dbReference>
<evidence type="ECO:0000256" key="3">
    <source>
        <dbReference type="ARBA" id="ARBA00022490"/>
    </source>
</evidence>
<dbReference type="GO" id="GO:0043565">
    <property type="term" value="F:sequence-specific DNA binding"/>
    <property type="evidence" value="ECO:0007669"/>
    <property type="project" value="InterPro"/>
</dbReference>
<dbReference type="PANTHER" id="PTHR42713:SF3">
    <property type="entry name" value="TRANSCRIPTIONAL REGULATORY PROTEIN HPTR"/>
    <property type="match status" value="1"/>
</dbReference>
<evidence type="ECO:0000256" key="4">
    <source>
        <dbReference type="ARBA" id="ARBA00022553"/>
    </source>
</evidence>
<keyword evidence="4 10" id="KW-0597">Phosphoprotein</keyword>
<dbReference type="CDD" id="cd17536">
    <property type="entry name" value="REC_YesN-like"/>
    <property type="match status" value="1"/>
</dbReference>
<keyword evidence="5" id="KW-0902">Two-component regulatory system</keyword>
<protein>
    <recommendedName>
        <fullName evidence="2">Stage 0 sporulation protein A homolog</fullName>
    </recommendedName>
</protein>
<dbReference type="Pfam" id="PF12833">
    <property type="entry name" value="HTH_18"/>
    <property type="match status" value="1"/>
</dbReference>
<dbReference type="SMART" id="SM00448">
    <property type="entry name" value="REC"/>
    <property type="match status" value="1"/>
</dbReference>
<proteinExistence type="predicted"/>
<keyword evidence="6" id="KW-0805">Transcription regulation</keyword>